<proteinExistence type="inferred from homology"/>
<name>A0A8K0F1Q6_BRALA</name>
<dbReference type="EMBL" id="OV696694">
    <property type="protein sequence ID" value="CAH1274302.1"/>
    <property type="molecule type" value="Genomic_DNA"/>
</dbReference>
<accession>A0A8K0F1Q6</accession>
<dbReference type="Pfam" id="PF03194">
    <property type="entry name" value="LUC7"/>
    <property type="match status" value="1"/>
</dbReference>
<feature type="compositionally biased region" description="Basic residues" evidence="2">
    <location>
        <begin position="370"/>
        <end position="383"/>
    </location>
</feature>
<dbReference type="GO" id="GO:0006376">
    <property type="term" value="P:mRNA splice site recognition"/>
    <property type="evidence" value="ECO:0007669"/>
    <property type="project" value="InterPro"/>
</dbReference>
<feature type="region of interest" description="Disordered" evidence="2">
    <location>
        <begin position="107"/>
        <end position="131"/>
    </location>
</feature>
<evidence type="ECO:0000313" key="3">
    <source>
        <dbReference type="EMBL" id="CAH1274302.1"/>
    </source>
</evidence>
<feature type="region of interest" description="Disordered" evidence="2">
    <location>
        <begin position="190"/>
        <end position="216"/>
    </location>
</feature>
<dbReference type="GO" id="GO:0005685">
    <property type="term" value="C:U1 snRNP"/>
    <property type="evidence" value="ECO:0007669"/>
    <property type="project" value="InterPro"/>
</dbReference>
<reference evidence="3" key="1">
    <citation type="submission" date="2022-01" db="EMBL/GenBank/DDBJ databases">
        <authorList>
            <person name="Braso-Vives M."/>
        </authorList>
    </citation>
    <scope>NUCLEOTIDE SEQUENCE</scope>
</reference>
<comment type="similarity">
    <text evidence="1">Belongs to the Luc7 family.</text>
</comment>
<evidence type="ECO:0000313" key="4">
    <source>
        <dbReference type="Proteomes" id="UP000838412"/>
    </source>
</evidence>
<feature type="compositionally biased region" description="Basic and acidic residues" evidence="2">
    <location>
        <begin position="315"/>
        <end position="337"/>
    </location>
</feature>
<protein>
    <submittedName>
        <fullName evidence="3">LUC7L2 protein</fullName>
    </submittedName>
</protein>
<dbReference type="Proteomes" id="UP000838412">
    <property type="component" value="Chromosome 9"/>
</dbReference>
<sequence length="423" mass="46917">MLASTRMDLGECPKVHDLALRADYNLASEKKDYYYEIDAMEHLQTFIADCDRRTELAKKRLAETQEELSAEIQAKADKVHDLAEEIGKKLAEAEQLGEEGNVDESMKVMSEVEDSRKKKAEAEEEYRNSMPASSFQQQKLRVCEVCSAYLGLHDNDRRLADHFGGKLHIGFIKIREKLKDLKNLVAEKREKREVERAKRREDREKEKEKDSRCPAHSHVVPNVAATPKAKSVARASPEMNAARVDLGAVNAEEGIQELVTAAEVARAVGRDVGAAHVVVIVAEAVPEVMIVEGQVALAVETGRGEGAVVTGPGPLREDEGGPDHVTEDAEPAHKTEETLAGTAGHDRRAGRRGPSQDPKSAVDNLPTKERKTRQRRTGSKVLRRNQQTERKPGRAKVAVGPLSLSNRRDSRVLKTHQHSVHIM</sequence>
<dbReference type="PANTHER" id="PTHR12375">
    <property type="entry name" value="RNA-BINDING PROTEIN LUC7-RELATED"/>
    <property type="match status" value="1"/>
</dbReference>
<evidence type="ECO:0000256" key="2">
    <source>
        <dbReference type="SAM" id="MobiDB-lite"/>
    </source>
</evidence>
<evidence type="ECO:0000256" key="1">
    <source>
        <dbReference type="ARBA" id="ARBA00005655"/>
    </source>
</evidence>
<dbReference type="InterPro" id="IPR004882">
    <property type="entry name" value="Luc7-rel"/>
</dbReference>
<gene>
    <name evidence="3" type="primary">LUC7L2</name>
    <name evidence="3" type="ORF">BLAG_LOCUS25366</name>
</gene>
<feature type="compositionally biased region" description="Basic residues" evidence="2">
    <location>
        <begin position="413"/>
        <end position="423"/>
    </location>
</feature>
<dbReference type="GO" id="GO:0003729">
    <property type="term" value="F:mRNA binding"/>
    <property type="evidence" value="ECO:0007669"/>
    <property type="project" value="InterPro"/>
</dbReference>
<dbReference type="AlphaFoldDB" id="A0A8K0F1Q6"/>
<feature type="compositionally biased region" description="Basic and acidic residues" evidence="2">
    <location>
        <begin position="190"/>
        <end position="213"/>
    </location>
</feature>
<organism evidence="3 4">
    <name type="scientific">Branchiostoma lanceolatum</name>
    <name type="common">Common lancelet</name>
    <name type="synonym">Amphioxus lanceolatum</name>
    <dbReference type="NCBI Taxonomy" id="7740"/>
    <lineage>
        <taxon>Eukaryota</taxon>
        <taxon>Metazoa</taxon>
        <taxon>Chordata</taxon>
        <taxon>Cephalochordata</taxon>
        <taxon>Leptocardii</taxon>
        <taxon>Amphioxiformes</taxon>
        <taxon>Branchiostomatidae</taxon>
        <taxon>Branchiostoma</taxon>
    </lineage>
</organism>
<keyword evidence="4" id="KW-1185">Reference proteome</keyword>
<dbReference type="OrthoDB" id="153872at2759"/>
<feature type="region of interest" description="Disordered" evidence="2">
    <location>
        <begin position="305"/>
        <end position="423"/>
    </location>
</feature>